<evidence type="ECO:0000313" key="1">
    <source>
        <dbReference type="EMBL" id="CAC8521229.1"/>
    </source>
</evidence>
<dbReference type="Proteomes" id="UP000197894">
    <property type="component" value="Unassembled WGS sequence"/>
</dbReference>
<dbReference type="EMBL" id="CAIIKR010000004">
    <property type="protein sequence ID" value="CAC8521229.1"/>
    <property type="molecule type" value="Genomic_DNA"/>
</dbReference>
<reference evidence="1 4" key="2">
    <citation type="submission" date="2020-06" db="EMBL/GenBank/DDBJ databases">
        <authorList>
            <consortium name="Pathogen Informatics"/>
        </authorList>
    </citation>
    <scope>NUCLEOTIDE SEQUENCE [LARGE SCALE GENOMIC DNA]</scope>
    <source>
        <strain evidence="1 4">MOS222</strain>
    </source>
</reference>
<proteinExistence type="predicted"/>
<name>A0A224B045_STAAU</name>
<gene>
    <name evidence="2" type="ORF">AS572_03515</name>
    <name evidence="1" type="ORF">SAMEA70245418_01791</name>
</gene>
<dbReference type="AlphaFoldDB" id="A0A224B045"/>
<evidence type="ECO:0000313" key="2">
    <source>
        <dbReference type="EMBL" id="OWT17514.1"/>
    </source>
</evidence>
<protein>
    <submittedName>
        <fullName evidence="1">Uncharacterized protein</fullName>
    </submittedName>
</protein>
<sequence>MYKYLRKISVATIASFVLVGPVYSTVESGKANAETAKAVDKEMKQREKIGNALLEEIDNSKEDFKDPSVTEKLKGQVRDYKNGVAERGKATITAKAGAKAIRATVNKIGEKAWDKLVAKIENTTGTKLVMFHYQSINKFCDILTGFEGNLAEGIATGLTNNFGFNKQFAYIVARAFIAIVL</sequence>
<evidence type="ECO:0000313" key="3">
    <source>
        <dbReference type="Proteomes" id="UP000197894"/>
    </source>
</evidence>
<accession>A0A224B045</accession>
<dbReference type="EMBL" id="LNJK01000002">
    <property type="protein sequence ID" value="OWT17514.1"/>
    <property type="molecule type" value="Genomic_DNA"/>
</dbReference>
<organism evidence="1 4">
    <name type="scientific">Staphylococcus aureus</name>
    <dbReference type="NCBI Taxonomy" id="1280"/>
    <lineage>
        <taxon>Bacteria</taxon>
        <taxon>Bacillati</taxon>
        <taxon>Bacillota</taxon>
        <taxon>Bacilli</taxon>
        <taxon>Bacillales</taxon>
        <taxon>Staphylococcaceae</taxon>
        <taxon>Staphylococcus</taxon>
    </lineage>
</organism>
<dbReference type="RefSeq" id="WP_000280154.1">
    <property type="nucleotide sequence ID" value="NZ_AP017922.1"/>
</dbReference>
<evidence type="ECO:0000313" key="4">
    <source>
        <dbReference type="Proteomes" id="UP000507408"/>
    </source>
</evidence>
<reference evidence="2 3" key="1">
    <citation type="journal article" date="2017" name="BMC Genomics">
        <title>Prophages and adaptation of Staphylococcus aureus ST398 to the human clinic.</title>
        <authorList>
            <consortium name="Regional Infection Control Group of the Centre Region"/>
            <person name="Diene S.M."/>
            <person name="Corvaglia A.R."/>
            <person name="Francois P."/>
            <person name="van der Mee-Marquet N."/>
        </authorList>
    </citation>
    <scope>NUCLEOTIDE SEQUENCE [LARGE SCALE GENOMIC DNA]</scope>
    <source>
        <strain evidence="2 3">SA13-246</strain>
    </source>
</reference>
<comment type="caution">
    <text evidence="1">The sequence shown here is derived from an EMBL/GenBank/DDBJ whole genome shotgun (WGS) entry which is preliminary data.</text>
</comment>
<dbReference type="Proteomes" id="UP000507408">
    <property type="component" value="Unassembled WGS sequence"/>
</dbReference>